<reference evidence="1 2" key="1">
    <citation type="submission" date="2014-04" db="EMBL/GenBank/DDBJ databases">
        <authorList>
            <consortium name="DOE Joint Genome Institute"/>
            <person name="Kuo A."/>
            <person name="Kohler A."/>
            <person name="Nagy L.G."/>
            <person name="Floudas D."/>
            <person name="Copeland A."/>
            <person name="Barry K.W."/>
            <person name="Cichocki N."/>
            <person name="Veneault-Fourrey C."/>
            <person name="LaButti K."/>
            <person name="Lindquist E.A."/>
            <person name="Lipzen A."/>
            <person name="Lundell T."/>
            <person name="Morin E."/>
            <person name="Murat C."/>
            <person name="Sun H."/>
            <person name="Tunlid A."/>
            <person name="Henrissat B."/>
            <person name="Grigoriev I.V."/>
            <person name="Hibbett D.S."/>
            <person name="Martin F."/>
            <person name="Nordberg H.P."/>
            <person name="Cantor M.N."/>
            <person name="Hua S.X."/>
        </authorList>
    </citation>
    <scope>NUCLEOTIDE SEQUENCE [LARGE SCALE GENOMIC DNA]</scope>
    <source>
        <strain evidence="1 2">LaAM-08-1</strain>
    </source>
</reference>
<feature type="non-terminal residue" evidence="1">
    <location>
        <position position="1"/>
    </location>
</feature>
<dbReference type="OrthoDB" id="432299at2759"/>
<proteinExistence type="predicted"/>
<accession>A0A0C9WW48</accession>
<dbReference type="STRING" id="1095629.A0A0C9WW48"/>
<gene>
    <name evidence="1" type="ORF">K443DRAFT_61974</name>
</gene>
<evidence type="ECO:0000313" key="1">
    <source>
        <dbReference type="EMBL" id="KIJ92988.1"/>
    </source>
</evidence>
<keyword evidence="2" id="KW-1185">Reference proteome</keyword>
<dbReference type="EMBL" id="KN838872">
    <property type="protein sequence ID" value="KIJ92988.1"/>
    <property type="molecule type" value="Genomic_DNA"/>
</dbReference>
<dbReference type="HOGENOM" id="CLU_1664894_0_0_1"/>
<organism evidence="1 2">
    <name type="scientific">Laccaria amethystina LaAM-08-1</name>
    <dbReference type="NCBI Taxonomy" id="1095629"/>
    <lineage>
        <taxon>Eukaryota</taxon>
        <taxon>Fungi</taxon>
        <taxon>Dikarya</taxon>
        <taxon>Basidiomycota</taxon>
        <taxon>Agaricomycotina</taxon>
        <taxon>Agaricomycetes</taxon>
        <taxon>Agaricomycetidae</taxon>
        <taxon>Agaricales</taxon>
        <taxon>Agaricineae</taxon>
        <taxon>Hydnangiaceae</taxon>
        <taxon>Laccaria</taxon>
    </lineage>
</organism>
<name>A0A0C9WW48_9AGAR</name>
<dbReference type="Proteomes" id="UP000054477">
    <property type="component" value="Unassembled WGS sequence"/>
</dbReference>
<reference evidence="2" key="2">
    <citation type="submission" date="2015-01" db="EMBL/GenBank/DDBJ databases">
        <title>Evolutionary Origins and Diversification of the Mycorrhizal Mutualists.</title>
        <authorList>
            <consortium name="DOE Joint Genome Institute"/>
            <consortium name="Mycorrhizal Genomics Consortium"/>
            <person name="Kohler A."/>
            <person name="Kuo A."/>
            <person name="Nagy L.G."/>
            <person name="Floudas D."/>
            <person name="Copeland A."/>
            <person name="Barry K.W."/>
            <person name="Cichocki N."/>
            <person name="Veneault-Fourrey C."/>
            <person name="LaButti K."/>
            <person name="Lindquist E.A."/>
            <person name="Lipzen A."/>
            <person name="Lundell T."/>
            <person name="Morin E."/>
            <person name="Murat C."/>
            <person name="Riley R."/>
            <person name="Ohm R."/>
            <person name="Sun H."/>
            <person name="Tunlid A."/>
            <person name="Henrissat B."/>
            <person name="Grigoriev I.V."/>
            <person name="Hibbett D.S."/>
            <person name="Martin F."/>
        </authorList>
    </citation>
    <scope>NUCLEOTIDE SEQUENCE [LARGE SCALE GENOMIC DNA]</scope>
    <source>
        <strain evidence="2">LaAM-08-1</strain>
    </source>
</reference>
<evidence type="ECO:0000313" key="2">
    <source>
        <dbReference type="Proteomes" id="UP000054477"/>
    </source>
</evidence>
<dbReference type="AlphaFoldDB" id="A0A0C9WW48"/>
<sequence length="159" mass="17478">CHNVPGLWFVKMGSKYTNILECSFEVDKETAAKWDIPEISPGERTAPSRMGKPRLSLQILCLPTDLVQSVQATIQPGASAEDVAIALSTIEGRWPPIGNLIIEVNPGTSHGHTWLPFDLQPTSPSVNLEDHIHEGRNVVRLIQLAGMADRIFVLYASLQ</sequence>
<feature type="non-terminal residue" evidence="1">
    <location>
        <position position="159"/>
    </location>
</feature>
<protein>
    <submittedName>
        <fullName evidence="1">Uncharacterized protein</fullName>
    </submittedName>
</protein>